<dbReference type="NCBIfam" id="TIGR00521">
    <property type="entry name" value="coaBC_dfp"/>
    <property type="match status" value="1"/>
</dbReference>
<name>A0A6J6IEM7_9ZZZZ</name>
<dbReference type="Gene3D" id="3.40.50.1950">
    <property type="entry name" value="Flavin prenyltransferase-like"/>
    <property type="match status" value="1"/>
</dbReference>
<dbReference type="GO" id="GO:0015937">
    <property type="term" value="P:coenzyme A biosynthetic process"/>
    <property type="evidence" value="ECO:0007669"/>
    <property type="project" value="InterPro"/>
</dbReference>
<evidence type="ECO:0000256" key="1">
    <source>
        <dbReference type="ARBA" id="ARBA00022793"/>
    </source>
</evidence>
<dbReference type="AlphaFoldDB" id="A0A6J6IEM7"/>
<organism evidence="5">
    <name type="scientific">freshwater metagenome</name>
    <dbReference type="NCBI Taxonomy" id="449393"/>
    <lineage>
        <taxon>unclassified sequences</taxon>
        <taxon>metagenomes</taxon>
        <taxon>ecological metagenomes</taxon>
    </lineage>
</organism>
<dbReference type="SUPFAM" id="SSF52507">
    <property type="entry name" value="Homo-oligomeric flavin-containing Cys decarboxylases, HFCD"/>
    <property type="match status" value="1"/>
</dbReference>
<dbReference type="GO" id="GO:0010181">
    <property type="term" value="F:FMN binding"/>
    <property type="evidence" value="ECO:0007669"/>
    <property type="project" value="InterPro"/>
</dbReference>
<dbReference type="InterPro" id="IPR003382">
    <property type="entry name" value="Flavoprotein"/>
</dbReference>
<proteinExistence type="inferred from homology"/>
<dbReference type="InterPro" id="IPR005252">
    <property type="entry name" value="CoaBC"/>
</dbReference>
<dbReference type="PANTHER" id="PTHR14359:SF6">
    <property type="entry name" value="PHOSPHOPANTOTHENOYLCYSTEINE DECARBOXYLASE"/>
    <property type="match status" value="1"/>
</dbReference>
<sequence>MANVVVGVTGGIAAYKSAPLIRLFSESGHNVQVVATENAFKFIGKTTLEALSKNPVSVVDPDLFTDVDQVKHIAIAKSADLIVVAPATASFIAKISAGIADDLLTTTVLAAKVPVVLAPAMHSEMWENAATMANIATLESRGYEIVAPGVGRLTGDDSGVGRLAEPKEIFEASLAQLKGPLTGIRICVTAGGTREPIDAVRYVGNYSSGKQGVAFATEAKHLGAEVHLIAVNLDEQMYKGFDVTCVGTAAELGKAVAAKRDWFGVLIMAAAVSDYSPVSPSDQKLKRSEIGSNLELQLRANPDILLETTNALKAGSRKAITIGFAAEADPDLATLGKSKLASKGCDYVIANDISGGSVFGSDQNKVLLISGDSLKEYEGSKSSIAKAILMELQSKIGGS</sequence>
<dbReference type="Pfam" id="PF02441">
    <property type="entry name" value="Flavoprotein"/>
    <property type="match status" value="1"/>
</dbReference>
<dbReference type="EMBL" id="CAEZVM010000001">
    <property type="protein sequence ID" value="CAB4623217.1"/>
    <property type="molecule type" value="Genomic_DNA"/>
</dbReference>
<evidence type="ECO:0000256" key="2">
    <source>
        <dbReference type="ARBA" id="ARBA00023239"/>
    </source>
</evidence>
<evidence type="ECO:0000313" key="5">
    <source>
        <dbReference type="EMBL" id="CAB4623217.1"/>
    </source>
</evidence>
<dbReference type="GO" id="GO:0004633">
    <property type="term" value="F:phosphopantothenoylcysteine decarboxylase activity"/>
    <property type="evidence" value="ECO:0007669"/>
    <property type="project" value="InterPro"/>
</dbReference>
<feature type="domain" description="Flavoprotein" evidence="3">
    <location>
        <begin position="3"/>
        <end position="175"/>
    </location>
</feature>
<dbReference type="GO" id="GO:0015941">
    <property type="term" value="P:pantothenate catabolic process"/>
    <property type="evidence" value="ECO:0007669"/>
    <property type="project" value="InterPro"/>
</dbReference>
<protein>
    <submittedName>
        <fullName evidence="5">Unannotated protein</fullName>
    </submittedName>
</protein>
<dbReference type="InterPro" id="IPR035929">
    <property type="entry name" value="CoaB-like_sf"/>
</dbReference>
<feature type="domain" description="DNA/pantothenate metabolism flavoprotein C-terminal" evidence="4">
    <location>
        <begin position="181"/>
        <end position="393"/>
    </location>
</feature>
<dbReference type="GO" id="GO:0071513">
    <property type="term" value="C:phosphopantothenoylcysteine decarboxylase complex"/>
    <property type="evidence" value="ECO:0007669"/>
    <property type="project" value="TreeGrafter"/>
</dbReference>
<dbReference type="Gene3D" id="3.40.50.10300">
    <property type="entry name" value="CoaB-like"/>
    <property type="match status" value="1"/>
</dbReference>
<dbReference type="Pfam" id="PF04127">
    <property type="entry name" value="DFP"/>
    <property type="match status" value="1"/>
</dbReference>
<evidence type="ECO:0000259" key="4">
    <source>
        <dbReference type="Pfam" id="PF04127"/>
    </source>
</evidence>
<evidence type="ECO:0000259" key="3">
    <source>
        <dbReference type="Pfam" id="PF02441"/>
    </source>
</evidence>
<gene>
    <name evidence="5" type="ORF">UFOPK2032_00009</name>
</gene>
<dbReference type="InterPro" id="IPR007085">
    <property type="entry name" value="DNA/pantothenate-metab_flavo_C"/>
</dbReference>
<dbReference type="GO" id="GO:0004632">
    <property type="term" value="F:phosphopantothenate--cysteine ligase activity"/>
    <property type="evidence" value="ECO:0007669"/>
    <property type="project" value="InterPro"/>
</dbReference>
<keyword evidence="2" id="KW-0456">Lyase</keyword>
<dbReference type="HAMAP" id="MF_02225">
    <property type="entry name" value="CoaBC"/>
    <property type="match status" value="1"/>
</dbReference>
<accession>A0A6J6IEM7</accession>
<dbReference type="PANTHER" id="PTHR14359">
    <property type="entry name" value="HOMO-OLIGOMERIC FLAVIN CONTAINING CYS DECARBOXYLASE FAMILY"/>
    <property type="match status" value="1"/>
</dbReference>
<dbReference type="SUPFAM" id="SSF102645">
    <property type="entry name" value="CoaB-like"/>
    <property type="match status" value="1"/>
</dbReference>
<dbReference type="InterPro" id="IPR036551">
    <property type="entry name" value="Flavin_trans-like"/>
</dbReference>
<keyword evidence="1" id="KW-0210">Decarboxylase</keyword>
<reference evidence="5" key="1">
    <citation type="submission" date="2020-05" db="EMBL/GenBank/DDBJ databases">
        <authorList>
            <person name="Chiriac C."/>
            <person name="Salcher M."/>
            <person name="Ghai R."/>
            <person name="Kavagutti S V."/>
        </authorList>
    </citation>
    <scope>NUCLEOTIDE SEQUENCE</scope>
</reference>